<accession>A0AAU7DBS8</accession>
<name>A0AAU7DBS8_9BACT</name>
<dbReference type="RefSeq" id="WP_348270169.1">
    <property type="nucleotide sequence ID" value="NZ_CP121195.1"/>
</dbReference>
<gene>
    <name evidence="3" type="ORF">P8936_08320</name>
</gene>
<reference evidence="3" key="1">
    <citation type="submission" date="2023-03" db="EMBL/GenBank/DDBJ databases">
        <title>Edaphobacter sp.</title>
        <authorList>
            <person name="Huber K.J."/>
            <person name="Papendorf J."/>
            <person name="Pilke C."/>
            <person name="Bunk B."/>
            <person name="Sproeer C."/>
            <person name="Pester M."/>
        </authorList>
    </citation>
    <scope>NUCLEOTIDE SEQUENCE</scope>
    <source>
        <strain evidence="3">DSM 109920</strain>
    </source>
</reference>
<proteinExistence type="predicted"/>
<feature type="domain" description="Shedu protein SduA N-terminal" evidence="2">
    <location>
        <begin position="8"/>
        <end position="109"/>
    </location>
</feature>
<evidence type="ECO:0000259" key="1">
    <source>
        <dbReference type="Pfam" id="PF14082"/>
    </source>
</evidence>
<organism evidence="3">
    <name type="scientific">Edaphobacter paludis</name>
    <dbReference type="NCBI Taxonomy" id="3035702"/>
    <lineage>
        <taxon>Bacteria</taxon>
        <taxon>Pseudomonadati</taxon>
        <taxon>Acidobacteriota</taxon>
        <taxon>Terriglobia</taxon>
        <taxon>Terriglobales</taxon>
        <taxon>Acidobacteriaceae</taxon>
        <taxon>Edaphobacter</taxon>
    </lineage>
</organism>
<dbReference type="AlphaFoldDB" id="A0AAU7DBS8"/>
<dbReference type="InterPro" id="IPR025359">
    <property type="entry name" value="SduA_C"/>
</dbReference>
<dbReference type="EMBL" id="CP121195">
    <property type="protein sequence ID" value="XBH15158.1"/>
    <property type="molecule type" value="Genomic_DNA"/>
</dbReference>
<protein>
    <submittedName>
        <fullName evidence="3">DUF4263 domain-containing protein</fullName>
    </submittedName>
</protein>
<dbReference type="Pfam" id="PF21407">
    <property type="entry name" value="SduA_N"/>
    <property type="match status" value="1"/>
</dbReference>
<evidence type="ECO:0000259" key="2">
    <source>
        <dbReference type="Pfam" id="PF21407"/>
    </source>
</evidence>
<feature type="domain" description="Shedu protein SduA C-terminal" evidence="1">
    <location>
        <begin position="194"/>
        <end position="351"/>
    </location>
</feature>
<evidence type="ECO:0000313" key="3">
    <source>
        <dbReference type="EMBL" id="XBH15158.1"/>
    </source>
</evidence>
<sequence>MERIETQSTSRNTATTSDIVLREGPQTRLLFRPEIVNNASRPEAAVRGRFLYQRKKRNGEWIEFDRLPLTSVKVDEGYQLEISSSELHTLGTNLRKLYLLSKSHGVPQGRKSFLEVDGVLADLLALAGPELQEFFTSNSEDAIRLFRLLLTWICKRPSIEVFEGVSELLELNAVVGLANLNAFLKEWKANSNVSKEEFWQTLFAKNAVVLSQLFAYPVILIKDKAYLGGKGLMNTGGHIVDFLCKLESTGAAALVEIKTPITPLLGSVYRGVYPISNDLAGTISQALKYRSSLMENLQNLQREDPALIASEPYCVVVAGDCAELNSSEKKASFERFRERLNGVRILTFDEVYQRIEGLLKIFTDSSGVSPQVLDSVE</sequence>
<dbReference type="InterPro" id="IPR048396">
    <property type="entry name" value="SduA_N"/>
</dbReference>
<dbReference type="Pfam" id="PF14082">
    <property type="entry name" value="SduA_C"/>
    <property type="match status" value="1"/>
</dbReference>